<name>A0A1G7ZUJ3_9MICO</name>
<reference evidence="3" key="1">
    <citation type="submission" date="2016-10" db="EMBL/GenBank/DDBJ databases">
        <authorList>
            <person name="Varghese N."/>
            <person name="Submissions S."/>
        </authorList>
    </citation>
    <scope>NUCLEOTIDE SEQUENCE [LARGE SCALE GENOMIC DNA]</scope>
    <source>
        <strain evidence="3">DSM 22002</strain>
    </source>
</reference>
<feature type="compositionally biased region" description="Acidic residues" evidence="1">
    <location>
        <begin position="21"/>
        <end position="32"/>
    </location>
</feature>
<evidence type="ECO:0000313" key="2">
    <source>
        <dbReference type="EMBL" id="SDH12365.1"/>
    </source>
</evidence>
<evidence type="ECO:0008006" key="4">
    <source>
        <dbReference type="Google" id="ProtNLM"/>
    </source>
</evidence>
<dbReference type="EMBL" id="LT629695">
    <property type="protein sequence ID" value="SDH12365.1"/>
    <property type="molecule type" value="Genomic_DNA"/>
</dbReference>
<organism evidence="2 3">
    <name type="scientific">Agrococcus jejuensis</name>
    <dbReference type="NCBI Taxonomy" id="399736"/>
    <lineage>
        <taxon>Bacteria</taxon>
        <taxon>Bacillati</taxon>
        <taxon>Actinomycetota</taxon>
        <taxon>Actinomycetes</taxon>
        <taxon>Micrococcales</taxon>
        <taxon>Microbacteriaceae</taxon>
        <taxon>Agrococcus</taxon>
    </lineage>
</organism>
<dbReference type="AlphaFoldDB" id="A0A1G7ZUJ3"/>
<sequence length="195" mass="21047">MADEIDDQLDEESYEKSAPEDRDEAGPLDEAEAPVRPYIDLGGLRIVPRQGLQMRLEVEEATKRVVAVTLEHDGSTVQLQPFAAPRSEGIWGAVRAVVSEQLTRQGATVEEADGLLGPELRCTLQPGPDGQPRAVRVVGVDGPRWMLQGIVGGKAATDDAAIEGIVEIYRSTVVCRGETPMPPRELIPLHAPKPA</sequence>
<dbReference type="Pfam" id="PF12502">
    <property type="entry name" value="DUF3710"/>
    <property type="match status" value="1"/>
</dbReference>
<dbReference type="Proteomes" id="UP000198822">
    <property type="component" value="Chromosome I"/>
</dbReference>
<evidence type="ECO:0000313" key="3">
    <source>
        <dbReference type="Proteomes" id="UP000198822"/>
    </source>
</evidence>
<feature type="region of interest" description="Disordered" evidence="1">
    <location>
        <begin position="1"/>
        <end position="34"/>
    </location>
</feature>
<protein>
    <recommendedName>
        <fullName evidence="4">DUF3710 domain-containing protein</fullName>
    </recommendedName>
</protein>
<evidence type="ECO:0000256" key="1">
    <source>
        <dbReference type="SAM" id="MobiDB-lite"/>
    </source>
</evidence>
<accession>A0A1G7ZUJ3</accession>
<proteinExistence type="predicted"/>
<dbReference type="InterPro" id="IPR022183">
    <property type="entry name" value="DUF3710"/>
</dbReference>
<keyword evidence="3" id="KW-1185">Reference proteome</keyword>
<dbReference type="STRING" id="399736.SAMN04489720_0120"/>
<dbReference type="OrthoDB" id="8480367at2"/>
<dbReference type="RefSeq" id="WP_092501517.1">
    <property type="nucleotide sequence ID" value="NZ_LT629695.1"/>
</dbReference>
<feature type="compositionally biased region" description="Acidic residues" evidence="1">
    <location>
        <begin position="1"/>
        <end position="13"/>
    </location>
</feature>
<gene>
    <name evidence="2" type="ORF">SAMN04489720_0120</name>
</gene>